<keyword evidence="3" id="KW-1185">Reference proteome</keyword>
<dbReference type="EMBL" id="ADHJ01000024">
    <property type="protein sequence ID" value="EFU40946.1"/>
    <property type="molecule type" value="Genomic_DNA"/>
</dbReference>
<gene>
    <name evidence="2" type="ORF">PVOR_16484</name>
</gene>
<name>A0A2R9SUB1_9BACL</name>
<keyword evidence="1" id="KW-0472">Membrane</keyword>
<proteinExistence type="predicted"/>
<organism evidence="2 3">
    <name type="scientific">Paenibacillus vortex V453</name>
    <dbReference type="NCBI Taxonomy" id="715225"/>
    <lineage>
        <taxon>Bacteria</taxon>
        <taxon>Bacillati</taxon>
        <taxon>Bacillota</taxon>
        <taxon>Bacilli</taxon>
        <taxon>Bacillales</taxon>
        <taxon>Paenibacillaceae</taxon>
        <taxon>Paenibacillus</taxon>
    </lineage>
</organism>
<keyword evidence="1" id="KW-1133">Transmembrane helix</keyword>
<dbReference type="Proteomes" id="UP000003094">
    <property type="component" value="Unassembled WGS sequence"/>
</dbReference>
<keyword evidence="1" id="KW-0812">Transmembrane</keyword>
<sequence length="39" mass="4546">MRLVKDNNEQVYVAAIFAAFFAKLKRRKKVRKNKGCCNS</sequence>
<accession>A0A2R9SUB1</accession>
<feature type="transmembrane region" description="Helical" evidence="1">
    <location>
        <begin position="6"/>
        <end position="24"/>
    </location>
</feature>
<dbReference type="AlphaFoldDB" id="A0A2R9SUB1"/>
<comment type="caution">
    <text evidence="2">The sequence shown here is derived from an EMBL/GenBank/DDBJ whole genome shotgun (WGS) entry which is preliminary data.</text>
</comment>
<evidence type="ECO:0000313" key="3">
    <source>
        <dbReference type="Proteomes" id="UP000003094"/>
    </source>
</evidence>
<reference evidence="2 3" key="1">
    <citation type="journal article" date="2010" name="BMC Genomics">
        <title>Genome sequence of the pattern forming Paenibacillus vortex bacterium reveals potential for thriving in complex environments.</title>
        <authorList>
            <person name="Sirota-Madi A."/>
            <person name="Olender T."/>
            <person name="Helman Y."/>
            <person name="Ingham C."/>
            <person name="Brainis I."/>
            <person name="Roth D."/>
            <person name="Hagi E."/>
            <person name="Brodsky L."/>
            <person name="Leshkowitz D."/>
            <person name="Galatenko V."/>
            <person name="Nikolaev V."/>
            <person name="Mugasimangalam R.C."/>
            <person name="Bransburg-Zabary S."/>
            <person name="Gutnick D.L."/>
            <person name="Lancet D."/>
            <person name="Ben-Jacob E."/>
        </authorList>
    </citation>
    <scope>NUCLEOTIDE SEQUENCE [LARGE SCALE GENOMIC DNA]</scope>
    <source>
        <strain evidence="2 3">V453</strain>
    </source>
</reference>
<dbReference type="KEGG" id="pvo:PVOR_16484"/>
<evidence type="ECO:0000256" key="1">
    <source>
        <dbReference type="SAM" id="Phobius"/>
    </source>
</evidence>
<evidence type="ECO:0000313" key="2">
    <source>
        <dbReference type="EMBL" id="EFU40946.1"/>
    </source>
</evidence>
<protein>
    <submittedName>
        <fullName evidence="2">Uncharacterized protein</fullName>
    </submittedName>
</protein>